<dbReference type="EMBL" id="KZ679008">
    <property type="protein sequence ID" value="PSS22738.1"/>
    <property type="molecule type" value="Genomic_DNA"/>
</dbReference>
<dbReference type="RefSeq" id="XP_024722784.1">
    <property type="nucleotide sequence ID" value="XM_024864392.1"/>
</dbReference>
<evidence type="ECO:0000313" key="2">
    <source>
        <dbReference type="Proteomes" id="UP000241818"/>
    </source>
</evidence>
<proteinExistence type="predicted"/>
<sequence length="66" mass="7077">MTSIGGILRGFSSCLPAPPPVIMTRQIRSISAPLPLLIYSRITPATFPPPWSRSCCALHNSSRLAA</sequence>
<accession>A0A2T3B782</accession>
<name>A0A2T3B782_AMORE</name>
<keyword evidence="2" id="KW-1185">Reference proteome</keyword>
<protein>
    <submittedName>
        <fullName evidence="1">Uncharacterized protein</fullName>
    </submittedName>
</protein>
<dbReference type="GeneID" id="36572473"/>
<dbReference type="InParanoid" id="A0A2T3B782"/>
<dbReference type="Proteomes" id="UP000241818">
    <property type="component" value="Unassembled WGS sequence"/>
</dbReference>
<evidence type="ECO:0000313" key="1">
    <source>
        <dbReference type="EMBL" id="PSS22738.1"/>
    </source>
</evidence>
<organism evidence="1 2">
    <name type="scientific">Amorphotheca resinae ATCC 22711</name>
    <dbReference type="NCBI Taxonomy" id="857342"/>
    <lineage>
        <taxon>Eukaryota</taxon>
        <taxon>Fungi</taxon>
        <taxon>Dikarya</taxon>
        <taxon>Ascomycota</taxon>
        <taxon>Pezizomycotina</taxon>
        <taxon>Leotiomycetes</taxon>
        <taxon>Helotiales</taxon>
        <taxon>Amorphothecaceae</taxon>
        <taxon>Amorphotheca</taxon>
    </lineage>
</organism>
<dbReference type="AlphaFoldDB" id="A0A2T3B782"/>
<gene>
    <name evidence="1" type="ORF">M430DRAFT_208967</name>
</gene>
<reference evidence="1 2" key="1">
    <citation type="journal article" date="2018" name="New Phytol.">
        <title>Comparative genomics and transcriptomics depict ericoid mycorrhizal fungi as versatile saprotrophs and plant mutualists.</title>
        <authorList>
            <person name="Martino E."/>
            <person name="Morin E."/>
            <person name="Grelet G.A."/>
            <person name="Kuo A."/>
            <person name="Kohler A."/>
            <person name="Daghino S."/>
            <person name="Barry K.W."/>
            <person name="Cichocki N."/>
            <person name="Clum A."/>
            <person name="Dockter R.B."/>
            <person name="Hainaut M."/>
            <person name="Kuo R.C."/>
            <person name="LaButti K."/>
            <person name="Lindahl B.D."/>
            <person name="Lindquist E.A."/>
            <person name="Lipzen A."/>
            <person name="Khouja H.R."/>
            <person name="Magnuson J."/>
            <person name="Murat C."/>
            <person name="Ohm R.A."/>
            <person name="Singer S.W."/>
            <person name="Spatafora J.W."/>
            <person name="Wang M."/>
            <person name="Veneault-Fourrey C."/>
            <person name="Henrissat B."/>
            <person name="Grigoriev I.V."/>
            <person name="Martin F.M."/>
            <person name="Perotto S."/>
        </authorList>
    </citation>
    <scope>NUCLEOTIDE SEQUENCE [LARGE SCALE GENOMIC DNA]</scope>
    <source>
        <strain evidence="1 2">ATCC 22711</strain>
    </source>
</reference>